<dbReference type="RefSeq" id="WP_182595875.1">
    <property type="nucleotide sequence ID" value="NZ_JACIVA010000042.1"/>
</dbReference>
<dbReference type="Proteomes" id="UP000517106">
    <property type="component" value="Unassembled WGS sequence"/>
</dbReference>
<sequence length="66" mass="7630">MKLTDELYKTLAKKAMKAAQTSMEHPKEGDEAWREYKFAVYHLLAKGYEVPTDTLHSPANPNNWSF</sequence>
<gene>
    <name evidence="1" type="ORF">H5S09_04120</name>
</gene>
<comment type="caution">
    <text evidence="1">The sequence shown here is derived from an EMBL/GenBank/DDBJ whole genome shotgun (WGS) entry which is preliminary data.</text>
</comment>
<keyword evidence="2" id="KW-1185">Reference proteome</keyword>
<dbReference type="EMBL" id="JACIVA010000042">
    <property type="protein sequence ID" value="MBB1097130.1"/>
    <property type="molecule type" value="Genomic_DNA"/>
</dbReference>
<protein>
    <submittedName>
        <fullName evidence="1">Uncharacterized protein</fullName>
    </submittedName>
</protein>
<dbReference type="AlphaFoldDB" id="A0A7W3ULL8"/>
<organism evidence="1 2">
    <name type="scientific">Limosilactobacillus rudii</name>
    <dbReference type="NCBI Taxonomy" id="2759755"/>
    <lineage>
        <taxon>Bacteria</taxon>
        <taxon>Bacillati</taxon>
        <taxon>Bacillota</taxon>
        <taxon>Bacilli</taxon>
        <taxon>Lactobacillales</taxon>
        <taxon>Lactobacillaceae</taxon>
        <taxon>Limosilactobacillus</taxon>
    </lineage>
</organism>
<reference evidence="1 2" key="1">
    <citation type="submission" date="2020-07" db="EMBL/GenBank/DDBJ databases">
        <title>Description of Limosilactobacillus balticus sp. nov., Limosilactobacillus agrestis sp. nov., Limosilactobacillus albertensis sp. nov., Limosilactobacillus rudii sp. nov., Limosilactobacillus fastidiosus sp. nov., five novel Limosilactobacillus species isolated from the vertebrate gastrointestinal tract, and proposal of 6 subspecies of Limosilactobacillus reuteri adapted to the gastrointestinal tract of specific vertebrate hosts.</title>
        <authorList>
            <person name="Li F."/>
            <person name="Cheng C."/>
            <person name="Zheng J."/>
            <person name="Quevedo R.M."/>
            <person name="Li J."/>
            <person name="Roos S."/>
            <person name="Gaenzle M.G."/>
            <person name="Walter J."/>
        </authorList>
    </citation>
    <scope>NUCLEOTIDE SEQUENCE [LARGE SCALE GENOMIC DNA]</scope>
    <source>
        <strain evidence="1 2">STM2_1</strain>
    </source>
</reference>
<evidence type="ECO:0000313" key="2">
    <source>
        <dbReference type="Proteomes" id="UP000517106"/>
    </source>
</evidence>
<proteinExistence type="predicted"/>
<accession>A0A7W3ULL8</accession>
<evidence type="ECO:0000313" key="1">
    <source>
        <dbReference type="EMBL" id="MBB1097130.1"/>
    </source>
</evidence>
<name>A0A7W3ULL8_9LACO</name>